<dbReference type="InterPro" id="IPR013321">
    <property type="entry name" value="Arc_rbn_hlx_hlx"/>
</dbReference>
<accession>A0A329YFN6</accession>
<dbReference type="Proteomes" id="UP000251205">
    <property type="component" value="Unassembled WGS sequence"/>
</dbReference>
<reference evidence="2 3" key="1">
    <citation type="submission" date="2018-06" db="EMBL/GenBank/DDBJ databases">
        <title>Whole Genome Sequence of an efficient microsymbiont, Rhizobium tropici.</title>
        <authorList>
            <person name="Srinivasan R."/>
            <person name="Singh H.V."/>
            <person name="Srivastava R."/>
            <person name="Kumari B."/>
            <person name="Radhakrishna A."/>
        </authorList>
    </citation>
    <scope>NUCLEOTIDE SEQUENCE [LARGE SCALE GENOMIC DNA]</scope>
    <source>
        <strain evidence="2 3">IGFRI Rhizo-19</strain>
    </source>
</reference>
<feature type="domain" description="Arc-like DNA binding" evidence="1">
    <location>
        <begin position="33"/>
        <end position="71"/>
    </location>
</feature>
<name>A0A329YFN6_RHITR</name>
<evidence type="ECO:0000313" key="3">
    <source>
        <dbReference type="Proteomes" id="UP000251205"/>
    </source>
</evidence>
<gene>
    <name evidence="2" type="ORF">DQ393_05925</name>
</gene>
<sequence>MDHDGTSTNVAQLHQGPLWCNSCPMAEDQTKLQFRIRMTPEVKAAIVAAAARNNRSINAEILARLEESFQSGRALGIDPKDVEIVDILEELERLKSKVAKLSRKK</sequence>
<dbReference type="EMBL" id="QMKK01000022">
    <property type="protein sequence ID" value="RAX42377.1"/>
    <property type="molecule type" value="Genomic_DNA"/>
</dbReference>
<dbReference type="GO" id="GO:0006355">
    <property type="term" value="P:regulation of DNA-templated transcription"/>
    <property type="evidence" value="ECO:0007669"/>
    <property type="project" value="InterPro"/>
</dbReference>
<protein>
    <recommendedName>
        <fullName evidence="1">Arc-like DNA binding domain-containing protein</fullName>
    </recommendedName>
</protein>
<evidence type="ECO:0000259" key="1">
    <source>
        <dbReference type="Pfam" id="PF03869"/>
    </source>
</evidence>
<dbReference type="AlphaFoldDB" id="A0A329YFN6"/>
<dbReference type="GO" id="GO:0003677">
    <property type="term" value="F:DNA binding"/>
    <property type="evidence" value="ECO:0007669"/>
    <property type="project" value="InterPro"/>
</dbReference>
<organism evidence="2 3">
    <name type="scientific">Rhizobium tropici</name>
    <dbReference type="NCBI Taxonomy" id="398"/>
    <lineage>
        <taxon>Bacteria</taxon>
        <taxon>Pseudomonadati</taxon>
        <taxon>Pseudomonadota</taxon>
        <taxon>Alphaproteobacteria</taxon>
        <taxon>Hyphomicrobiales</taxon>
        <taxon>Rhizobiaceae</taxon>
        <taxon>Rhizobium/Agrobacterium group</taxon>
        <taxon>Rhizobium</taxon>
    </lineage>
</organism>
<dbReference type="Gene3D" id="1.10.1220.10">
    <property type="entry name" value="Met repressor-like"/>
    <property type="match status" value="1"/>
</dbReference>
<comment type="caution">
    <text evidence="2">The sequence shown here is derived from an EMBL/GenBank/DDBJ whole genome shotgun (WGS) entry which is preliminary data.</text>
</comment>
<dbReference type="SUPFAM" id="SSF47598">
    <property type="entry name" value="Ribbon-helix-helix"/>
    <property type="match status" value="1"/>
</dbReference>
<proteinExistence type="predicted"/>
<dbReference type="InterPro" id="IPR010985">
    <property type="entry name" value="Ribbon_hlx_hlx"/>
</dbReference>
<dbReference type="InterPro" id="IPR005569">
    <property type="entry name" value="Arc_DNA-bd_dom"/>
</dbReference>
<evidence type="ECO:0000313" key="2">
    <source>
        <dbReference type="EMBL" id="RAX42377.1"/>
    </source>
</evidence>
<dbReference type="Pfam" id="PF03869">
    <property type="entry name" value="Arc"/>
    <property type="match status" value="1"/>
</dbReference>